<keyword evidence="2" id="KW-1185">Reference proteome</keyword>
<gene>
    <name evidence="1" type="ORF">E2562_025098</name>
</gene>
<sequence>RWSHQYRGSDADALGQFAGAVGLLCRMTWSRWAPLNGCVGGVAITMPRPSPSPSRRGISSRLTHDVVAAISSVVAGLPSCRSSGDADAEATAADPDPFTALQLCTEPHPYNLVCKCSNLAFHIRVAPRNLNTYYSCNAKGFYGPRHLFDAQKHRDVDPLRTIPVSPQWQLGNAEITQTSFHSAWILCSADVAVAGSEVRN</sequence>
<protein>
    <submittedName>
        <fullName evidence="1">Uncharacterized protein</fullName>
    </submittedName>
</protein>
<feature type="non-terminal residue" evidence="1">
    <location>
        <position position="1"/>
    </location>
</feature>
<evidence type="ECO:0000313" key="1">
    <source>
        <dbReference type="EMBL" id="KAF0899843.1"/>
    </source>
</evidence>
<organism evidence="1 2">
    <name type="scientific">Oryza meyeriana var. granulata</name>
    <dbReference type="NCBI Taxonomy" id="110450"/>
    <lineage>
        <taxon>Eukaryota</taxon>
        <taxon>Viridiplantae</taxon>
        <taxon>Streptophyta</taxon>
        <taxon>Embryophyta</taxon>
        <taxon>Tracheophyta</taxon>
        <taxon>Spermatophyta</taxon>
        <taxon>Magnoliopsida</taxon>
        <taxon>Liliopsida</taxon>
        <taxon>Poales</taxon>
        <taxon>Poaceae</taxon>
        <taxon>BOP clade</taxon>
        <taxon>Oryzoideae</taxon>
        <taxon>Oryzeae</taxon>
        <taxon>Oryzinae</taxon>
        <taxon>Oryza</taxon>
        <taxon>Oryza meyeriana</taxon>
    </lineage>
</organism>
<reference evidence="1 2" key="1">
    <citation type="submission" date="2019-11" db="EMBL/GenBank/DDBJ databases">
        <title>Whole genome sequence of Oryza granulata.</title>
        <authorList>
            <person name="Li W."/>
        </authorList>
    </citation>
    <scope>NUCLEOTIDE SEQUENCE [LARGE SCALE GENOMIC DNA]</scope>
    <source>
        <strain evidence="2">cv. Menghai</strain>
        <tissue evidence="1">Leaf</tissue>
    </source>
</reference>
<proteinExistence type="predicted"/>
<name>A0A6G1CJP6_9ORYZ</name>
<comment type="caution">
    <text evidence="1">The sequence shown here is derived from an EMBL/GenBank/DDBJ whole genome shotgun (WGS) entry which is preliminary data.</text>
</comment>
<accession>A0A6G1CJP6</accession>
<dbReference type="AlphaFoldDB" id="A0A6G1CJP6"/>
<evidence type="ECO:0000313" key="2">
    <source>
        <dbReference type="Proteomes" id="UP000479710"/>
    </source>
</evidence>
<dbReference type="EMBL" id="SPHZ02000009">
    <property type="protein sequence ID" value="KAF0899843.1"/>
    <property type="molecule type" value="Genomic_DNA"/>
</dbReference>
<dbReference type="Proteomes" id="UP000479710">
    <property type="component" value="Unassembled WGS sequence"/>
</dbReference>